<dbReference type="RefSeq" id="WP_130154601.1">
    <property type="nucleotide sequence ID" value="NZ_SCFB01000022.1"/>
</dbReference>
<dbReference type="EMBL" id="SCFB01000022">
    <property type="protein sequence ID" value="RZI45218.1"/>
    <property type="molecule type" value="Genomic_DNA"/>
</dbReference>
<keyword evidence="4" id="KW-1185">Reference proteome</keyword>
<dbReference type="Proteomes" id="UP000293550">
    <property type="component" value="Unassembled WGS sequence"/>
</dbReference>
<feature type="signal peptide" evidence="2">
    <location>
        <begin position="1"/>
        <end position="23"/>
    </location>
</feature>
<evidence type="ECO:0000313" key="4">
    <source>
        <dbReference type="Proteomes" id="UP000293550"/>
    </source>
</evidence>
<feature type="region of interest" description="Disordered" evidence="1">
    <location>
        <begin position="134"/>
        <end position="158"/>
    </location>
</feature>
<feature type="compositionally biased region" description="Polar residues" evidence="1">
    <location>
        <begin position="134"/>
        <end position="149"/>
    </location>
</feature>
<evidence type="ECO:0000256" key="1">
    <source>
        <dbReference type="SAM" id="MobiDB-lite"/>
    </source>
</evidence>
<evidence type="ECO:0000313" key="3">
    <source>
        <dbReference type="EMBL" id="RZI45218.1"/>
    </source>
</evidence>
<feature type="chain" id="PRO_5020496338" evidence="2">
    <location>
        <begin position="24"/>
        <end position="158"/>
    </location>
</feature>
<organism evidence="3 4">
    <name type="scientific">Candidatus Finniella inopinata</name>
    <dbReference type="NCBI Taxonomy" id="1696036"/>
    <lineage>
        <taxon>Bacteria</taxon>
        <taxon>Pseudomonadati</taxon>
        <taxon>Pseudomonadota</taxon>
        <taxon>Alphaproteobacteria</taxon>
        <taxon>Holosporales</taxon>
        <taxon>Candidatus Paracaedibacteraceae</taxon>
        <taxon>Candidatus Finniella</taxon>
    </lineage>
</organism>
<comment type="caution">
    <text evidence="3">The sequence shown here is derived from an EMBL/GenBank/DDBJ whole genome shotgun (WGS) entry which is preliminary data.</text>
</comment>
<accession>A0A4Q7DGA5</accession>
<protein>
    <submittedName>
        <fullName evidence="3">Uncharacterized protein</fullName>
    </submittedName>
</protein>
<dbReference type="AlphaFoldDB" id="A0A4Q7DGA5"/>
<evidence type="ECO:0000256" key="2">
    <source>
        <dbReference type="SAM" id="SignalP"/>
    </source>
</evidence>
<reference evidence="3 4" key="1">
    <citation type="submission" date="2018-10" db="EMBL/GenBank/DDBJ databases">
        <title>An updated phylogeny of the Alphaproteobacteria reveals that the parasitic Rickettsiales and Holosporales have independent origins.</title>
        <authorList>
            <person name="Munoz-Gomez S.A."/>
            <person name="Hess S."/>
            <person name="Burger G."/>
            <person name="Lang B.F."/>
            <person name="Susko E."/>
            <person name="Slamovits C.H."/>
            <person name="Roger A.J."/>
        </authorList>
    </citation>
    <scope>NUCLEOTIDE SEQUENCE [LARGE SCALE GENOMIC DNA]</scope>
    <source>
        <strain evidence="3">HOLO01</strain>
    </source>
</reference>
<keyword evidence="2" id="KW-0732">Signal</keyword>
<proteinExistence type="predicted"/>
<name>A0A4Q7DGA5_9PROT</name>
<sequence length="158" mass="17626">MKFSQKVGSLFIGGLLLSTNLFACTDSTSEGEPAYGPTAYKTFFDGIKGLENRNDLKTAVTTFIKTNQENLTLTDFYSHLQTAHKAGDVSLDHLTAINVIVGDWALRTKRKREKTFAPEDFNLELIKELYGSKPNSSLPLNSHPDTSNLRLKIPMNDR</sequence>
<gene>
    <name evidence="3" type="ORF">EQU50_08015</name>
</gene>